<comment type="caution">
    <text evidence="2">The sequence shown here is derived from an EMBL/GenBank/DDBJ whole genome shotgun (WGS) entry which is preliminary data.</text>
</comment>
<keyword evidence="3" id="KW-1185">Reference proteome</keyword>
<keyword evidence="1" id="KW-1133">Transmembrane helix</keyword>
<name>A0A840RVF0_9BURK</name>
<gene>
    <name evidence="2" type="ORF">HNR39_003693</name>
</gene>
<keyword evidence="1" id="KW-0812">Transmembrane</keyword>
<protein>
    <submittedName>
        <fullName evidence="2">Type II secretory pathway pseudopilin PulG</fullName>
    </submittedName>
</protein>
<evidence type="ECO:0000256" key="1">
    <source>
        <dbReference type="SAM" id="Phobius"/>
    </source>
</evidence>
<sequence length="184" mass="20715">MNISSALIAANYALTRRLGMKGLIGLALIIFTLLVVLVVTPRFQQYTRQLQLQTAVQQTALNRDRRIKKVAPKSIDQLTQFNDWFPTINQNAGDLRRVLEEANKAKLDINKGDYQISSEASTEFIKYEVVFPVKANYSTLRSFVAGVLNAVPNASLAELHMERPAANNDMLDARIHFTLFYRGA</sequence>
<dbReference type="Proteomes" id="UP000571084">
    <property type="component" value="Unassembled WGS sequence"/>
</dbReference>
<evidence type="ECO:0000313" key="2">
    <source>
        <dbReference type="EMBL" id="MBB5201835.1"/>
    </source>
</evidence>
<dbReference type="EMBL" id="JACHHQ010000008">
    <property type="protein sequence ID" value="MBB5201835.1"/>
    <property type="molecule type" value="Genomic_DNA"/>
</dbReference>
<organism evidence="2 3">
    <name type="scientific">Glaciimonas immobilis</name>
    <dbReference type="NCBI Taxonomy" id="728004"/>
    <lineage>
        <taxon>Bacteria</taxon>
        <taxon>Pseudomonadati</taxon>
        <taxon>Pseudomonadota</taxon>
        <taxon>Betaproteobacteria</taxon>
        <taxon>Burkholderiales</taxon>
        <taxon>Oxalobacteraceae</taxon>
        <taxon>Glaciimonas</taxon>
    </lineage>
</organism>
<feature type="transmembrane region" description="Helical" evidence="1">
    <location>
        <begin position="20"/>
        <end position="39"/>
    </location>
</feature>
<accession>A0A840RVF0</accession>
<dbReference type="AlphaFoldDB" id="A0A840RVF0"/>
<evidence type="ECO:0000313" key="3">
    <source>
        <dbReference type="Proteomes" id="UP000571084"/>
    </source>
</evidence>
<reference evidence="2 3" key="1">
    <citation type="submission" date="2020-08" db="EMBL/GenBank/DDBJ databases">
        <title>Genomic Encyclopedia of Type Strains, Phase IV (KMG-IV): sequencing the most valuable type-strain genomes for metagenomic binning, comparative biology and taxonomic classification.</title>
        <authorList>
            <person name="Goeker M."/>
        </authorList>
    </citation>
    <scope>NUCLEOTIDE SEQUENCE [LARGE SCALE GENOMIC DNA]</scope>
    <source>
        <strain evidence="2 3">DSM 23240</strain>
    </source>
</reference>
<proteinExistence type="predicted"/>
<dbReference type="RefSeq" id="WP_168057166.1">
    <property type="nucleotide sequence ID" value="NZ_JAAOZT010000017.1"/>
</dbReference>
<keyword evidence="1" id="KW-0472">Membrane</keyword>